<feature type="domain" description="BD-FAE-like" evidence="2">
    <location>
        <begin position="3"/>
        <end position="115"/>
    </location>
</feature>
<organism evidence="3">
    <name type="scientific">marine metagenome</name>
    <dbReference type="NCBI Taxonomy" id="408172"/>
    <lineage>
        <taxon>unclassified sequences</taxon>
        <taxon>metagenomes</taxon>
        <taxon>ecological metagenomes</taxon>
    </lineage>
</organism>
<protein>
    <recommendedName>
        <fullName evidence="2">BD-FAE-like domain-containing protein</fullName>
    </recommendedName>
</protein>
<evidence type="ECO:0000259" key="2">
    <source>
        <dbReference type="Pfam" id="PF20434"/>
    </source>
</evidence>
<evidence type="ECO:0000313" key="3">
    <source>
        <dbReference type="EMBL" id="SVD45351.1"/>
    </source>
</evidence>
<evidence type="ECO:0000256" key="1">
    <source>
        <dbReference type="ARBA" id="ARBA00022801"/>
    </source>
</evidence>
<dbReference type="PANTHER" id="PTHR48081">
    <property type="entry name" value="AB HYDROLASE SUPERFAMILY PROTEIN C4A8.06C"/>
    <property type="match status" value="1"/>
</dbReference>
<dbReference type="InterPro" id="IPR050300">
    <property type="entry name" value="GDXG_lipolytic_enzyme"/>
</dbReference>
<dbReference type="Pfam" id="PF20434">
    <property type="entry name" value="BD-FAE"/>
    <property type="match status" value="1"/>
</dbReference>
<dbReference type="PANTHER" id="PTHR48081:SF33">
    <property type="entry name" value="KYNURENINE FORMAMIDASE"/>
    <property type="match status" value="1"/>
</dbReference>
<sequence length="133" mass="14477">VFLNAHGGAWQSGNRSDGEYIDRSLASSGMVVAAVDFRTAPQDPYPAQVQDVNYAIRWWKSAAINYGGDPSVFGALGISSGGHTLMLNTLNPNNEIFTTHPLLKYPDLNASVDYYIGVSAVLDSHARYLHAKY</sequence>
<dbReference type="AlphaFoldDB" id="A0A382VHJ1"/>
<proteinExistence type="predicted"/>
<reference evidence="3" key="1">
    <citation type="submission" date="2018-05" db="EMBL/GenBank/DDBJ databases">
        <authorList>
            <person name="Lanie J.A."/>
            <person name="Ng W.-L."/>
            <person name="Kazmierczak K.M."/>
            <person name="Andrzejewski T.M."/>
            <person name="Davidsen T.M."/>
            <person name="Wayne K.J."/>
            <person name="Tettelin H."/>
            <person name="Glass J.I."/>
            <person name="Rusch D."/>
            <person name="Podicherti R."/>
            <person name="Tsui H.-C.T."/>
            <person name="Winkler M.E."/>
        </authorList>
    </citation>
    <scope>NUCLEOTIDE SEQUENCE</scope>
</reference>
<dbReference type="GO" id="GO:0016787">
    <property type="term" value="F:hydrolase activity"/>
    <property type="evidence" value="ECO:0007669"/>
    <property type="project" value="UniProtKB-KW"/>
</dbReference>
<dbReference type="Gene3D" id="3.40.50.1820">
    <property type="entry name" value="alpha/beta hydrolase"/>
    <property type="match status" value="1"/>
</dbReference>
<accession>A0A382VHJ1</accession>
<gene>
    <name evidence="3" type="ORF">METZ01_LOCUS398205</name>
</gene>
<keyword evidence="1" id="KW-0378">Hydrolase</keyword>
<dbReference type="EMBL" id="UINC01151630">
    <property type="protein sequence ID" value="SVD45351.1"/>
    <property type="molecule type" value="Genomic_DNA"/>
</dbReference>
<dbReference type="InterPro" id="IPR049492">
    <property type="entry name" value="BD-FAE-like_dom"/>
</dbReference>
<dbReference type="SUPFAM" id="SSF53474">
    <property type="entry name" value="alpha/beta-Hydrolases"/>
    <property type="match status" value="1"/>
</dbReference>
<feature type="non-terminal residue" evidence="3">
    <location>
        <position position="133"/>
    </location>
</feature>
<name>A0A382VHJ1_9ZZZZ</name>
<dbReference type="InterPro" id="IPR029058">
    <property type="entry name" value="AB_hydrolase_fold"/>
</dbReference>
<feature type="non-terminal residue" evidence="3">
    <location>
        <position position="1"/>
    </location>
</feature>